<sequence length="368" mass="40908">MDKYIDSRFERLEKALSTLIDSVTKYHPSVSQAEELKAADEDLSRGLEQGELSRGSSPARGASRADTHGKVQAHQNNYLRIQQLRQTSAALDTQIKDILTSLAAARRGIVTTRTTTFPREPNYPIAYEELLSYARRISKTTLPPAATINAAAAATAAAAGTVPTSPEGQTPAAESQPQSAVTPSARTPSRTQSPAPNGIHSQAPLSEPPTQQTAALSMNTSLPEHMSQYLNPLSGQLFFPWPAEDKIRSGALASYQMLVEEGIDPKGYDPVTEEERKRKDEEARKAKEEQEQKEREEREKQIRDERERLRAERERQREKEQEEWRRASIAGQPSDVPGLPRTNTGAGEKKQFQFTNLDDLDDDDDDDD</sequence>
<evidence type="ECO:0000256" key="3">
    <source>
        <dbReference type="ARBA" id="ARBA00020629"/>
    </source>
</evidence>
<dbReference type="GO" id="GO:0006357">
    <property type="term" value="P:regulation of transcription by RNA polymerase II"/>
    <property type="evidence" value="ECO:0007669"/>
    <property type="project" value="InterPro"/>
</dbReference>
<feature type="region of interest" description="Disordered" evidence="9">
    <location>
        <begin position="159"/>
        <end position="214"/>
    </location>
</feature>
<dbReference type="Proteomes" id="UP001163105">
    <property type="component" value="Unassembled WGS sequence"/>
</dbReference>
<protein>
    <recommendedName>
        <fullName evidence="3 8">Mediator of RNA polymerase II transcription subunit 4</fullName>
    </recommendedName>
    <alternativeName>
        <fullName evidence="7 8">Mediator complex subunit 4</fullName>
    </alternativeName>
</protein>
<evidence type="ECO:0000256" key="1">
    <source>
        <dbReference type="ARBA" id="ARBA00004123"/>
    </source>
</evidence>
<dbReference type="EMBL" id="JAQHRD010000001">
    <property type="protein sequence ID" value="KAJ6447198.1"/>
    <property type="molecule type" value="Genomic_DNA"/>
</dbReference>
<dbReference type="Pfam" id="PF10018">
    <property type="entry name" value="Med4"/>
    <property type="match status" value="1"/>
</dbReference>
<organism evidence="10 11">
    <name type="scientific">Purpureocillium lavendulum</name>
    <dbReference type="NCBI Taxonomy" id="1247861"/>
    <lineage>
        <taxon>Eukaryota</taxon>
        <taxon>Fungi</taxon>
        <taxon>Dikarya</taxon>
        <taxon>Ascomycota</taxon>
        <taxon>Pezizomycotina</taxon>
        <taxon>Sordariomycetes</taxon>
        <taxon>Hypocreomycetidae</taxon>
        <taxon>Hypocreales</taxon>
        <taxon>Ophiocordycipitaceae</taxon>
        <taxon>Purpureocillium</taxon>
    </lineage>
</organism>
<evidence type="ECO:0000256" key="2">
    <source>
        <dbReference type="ARBA" id="ARBA00009626"/>
    </source>
</evidence>
<evidence type="ECO:0000256" key="7">
    <source>
        <dbReference type="ARBA" id="ARBA00031257"/>
    </source>
</evidence>
<dbReference type="InterPro" id="IPR019258">
    <property type="entry name" value="Mediator_Med4"/>
</dbReference>
<feature type="region of interest" description="Disordered" evidence="9">
    <location>
        <begin position="264"/>
        <end position="368"/>
    </location>
</feature>
<reference evidence="10" key="1">
    <citation type="submission" date="2023-01" db="EMBL/GenBank/DDBJ databases">
        <title>The growth and conidiation of Purpureocillium lavendulum are regulated by nitrogen source and histone H3K14 acetylation.</title>
        <authorList>
            <person name="Tang P."/>
            <person name="Han J."/>
            <person name="Zhang C."/>
            <person name="Tang P."/>
            <person name="Qi F."/>
            <person name="Zhang K."/>
            <person name="Liang L."/>
        </authorList>
    </citation>
    <scope>NUCLEOTIDE SEQUENCE</scope>
    <source>
        <strain evidence="10">YMF1.00683</strain>
    </source>
</reference>
<accession>A0AB34G849</accession>
<feature type="compositionally biased region" description="Low complexity" evidence="9">
    <location>
        <begin position="53"/>
        <end position="62"/>
    </location>
</feature>
<feature type="compositionally biased region" description="Basic and acidic residues" evidence="9">
    <location>
        <begin position="35"/>
        <end position="45"/>
    </location>
</feature>
<comment type="similarity">
    <text evidence="2 8">Belongs to the Mediator complex subunit 4 family.</text>
</comment>
<comment type="caution">
    <text evidence="10">The sequence shown here is derived from an EMBL/GenBank/DDBJ whole genome shotgun (WGS) entry which is preliminary data.</text>
</comment>
<evidence type="ECO:0000256" key="4">
    <source>
        <dbReference type="ARBA" id="ARBA00023015"/>
    </source>
</evidence>
<comment type="subunit">
    <text evidence="8">Component of the Mediator complex.</text>
</comment>
<evidence type="ECO:0000313" key="10">
    <source>
        <dbReference type="EMBL" id="KAJ6447198.1"/>
    </source>
</evidence>
<evidence type="ECO:0000256" key="6">
    <source>
        <dbReference type="ARBA" id="ARBA00023242"/>
    </source>
</evidence>
<keyword evidence="11" id="KW-1185">Reference proteome</keyword>
<dbReference type="AlphaFoldDB" id="A0AB34G849"/>
<keyword evidence="4 8" id="KW-0805">Transcription regulation</keyword>
<keyword evidence="5 8" id="KW-0804">Transcription</keyword>
<evidence type="ECO:0000256" key="5">
    <source>
        <dbReference type="ARBA" id="ARBA00023163"/>
    </source>
</evidence>
<dbReference type="GO" id="GO:0003712">
    <property type="term" value="F:transcription coregulator activity"/>
    <property type="evidence" value="ECO:0007669"/>
    <property type="project" value="InterPro"/>
</dbReference>
<feature type="compositionally biased region" description="Basic and acidic residues" evidence="9">
    <location>
        <begin position="264"/>
        <end position="326"/>
    </location>
</feature>
<name>A0AB34G849_9HYPO</name>
<evidence type="ECO:0000313" key="11">
    <source>
        <dbReference type="Proteomes" id="UP001163105"/>
    </source>
</evidence>
<evidence type="ECO:0000256" key="9">
    <source>
        <dbReference type="SAM" id="MobiDB-lite"/>
    </source>
</evidence>
<feature type="compositionally biased region" description="Polar residues" evidence="9">
    <location>
        <begin position="172"/>
        <end position="214"/>
    </location>
</feature>
<feature type="compositionally biased region" description="Acidic residues" evidence="9">
    <location>
        <begin position="358"/>
        <end position="368"/>
    </location>
</feature>
<comment type="subcellular location">
    <subcellularLocation>
        <location evidence="1 8">Nucleus</location>
    </subcellularLocation>
</comment>
<keyword evidence="6 8" id="KW-0539">Nucleus</keyword>
<gene>
    <name evidence="8" type="primary">MED4</name>
    <name evidence="10" type="ORF">O9K51_01973</name>
</gene>
<comment type="function">
    <text evidence="8">Component of the Mediator complex, a coactivator involved in the regulated transcription of nearly all RNA polymerase II-dependent genes. Mediator functions as a bridge to convey information from gene-specific regulatory proteins to the basal RNA polymerase II transcription machinery. Mediator is recruited to promoters by direct interactions with regulatory proteins and serves as a scaffold for the assembly of a functional preinitiation complex with RNA polymerase II and the general transcription factors.</text>
</comment>
<proteinExistence type="inferred from homology"/>
<feature type="region of interest" description="Disordered" evidence="9">
    <location>
        <begin position="35"/>
        <end position="70"/>
    </location>
</feature>
<dbReference type="GO" id="GO:0016592">
    <property type="term" value="C:mediator complex"/>
    <property type="evidence" value="ECO:0007669"/>
    <property type="project" value="InterPro"/>
</dbReference>
<evidence type="ECO:0000256" key="8">
    <source>
        <dbReference type="RuleBase" id="RU364141"/>
    </source>
</evidence>
<keyword evidence="8" id="KW-0010">Activator</keyword>